<dbReference type="STRING" id="37546.A0A1B0FG54"/>
<accession>A0A1B0FG54</accession>
<evidence type="ECO:0000313" key="7">
    <source>
        <dbReference type="Proteomes" id="UP000092444"/>
    </source>
</evidence>
<dbReference type="GO" id="GO:0070182">
    <property type="term" value="F:DNA polymerase binding"/>
    <property type="evidence" value="ECO:0007669"/>
    <property type="project" value="TreeGrafter"/>
</dbReference>
<dbReference type="PANTHER" id="PTHR32086">
    <property type="entry name" value="FANCONI ANEMIA GROUP D2 PROTEIN"/>
    <property type="match status" value="1"/>
</dbReference>
<proteinExistence type="inferred from homology"/>
<organism evidence="6 7">
    <name type="scientific">Glossina morsitans morsitans</name>
    <name type="common">Savannah tsetse fly</name>
    <dbReference type="NCBI Taxonomy" id="37546"/>
    <lineage>
        <taxon>Eukaryota</taxon>
        <taxon>Metazoa</taxon>
        <taxon>Ecdysozoa</taxon>
        <taxon>Arthropoda</taxon>
        <taxon>Hexapoda</taxon>
        <taxon>Insecta</taxon>
        <taxon>Pterygota</taxon>
        <taxon>Neoptera</taxon>
        <taxon>Endopterygota</taxon>
        <taxon>Diptera</taxon>
        <taxon>Brachycera</taxon>
        <taxon>Muscomorpha</taxon>
        <taxon>Hippoboscoidea</taxon>
        <taxon>Glossinidae</taxon>
        <taxon>Glossina</taxon>
    </lineage>
</organism>
<dbReference type="Pfam" id="PF14631">
    <property type="entry name" value="FancD2"/>
    <property type="match status" value="1"/>
</dbReference>
<dbReference type="GO" id="GO:0000793">
    <property type="term" value="C:condensed chromosome"/>
    <property type="evidence" value="ECO:0007669"/>
    <property type="project" value="TreeGrafter"/>
</dbReference>
<dbReference type="EMBL" id="CCAG010014756">
    <property type="status" value="NOT_ANNOTATED_CDS"/>
    <property type="molecule type" value="Genomic_DNA"/>
</dbReference>
<evidence type="ECO:0000313" key="6">
    <source>
        <dbReference type="EnsemblMetazoa" id="GMOY002723-PA"/>
    </source>
</evidence>
<dbReference type="GO" id="GO:0005634">
    <property type="term" value="C:nucleus"/>
    <property type="evidence" value="ECO:0007669"/>
    <property type="project" value="UniProtKB-SubCell"/>
</dbReference>
<dbReference type="VEuPathDB" id="VectorBase:GMOY002723"/>
<comment type="similarity">
    <text evidence="5">Belongs to the Fanconi anemia protein FANCD2 family.</text>
</comment>
<keyword evidence="7" id="KW-1185">Reference proteome</keyword>
<keyword evidence="3" id="KW-0832">Ubl conjugation</keyword>
<dbReference type="Proteomes" id="UP000092444">
    <property type="component" value="Unassembled WGS sequence"/>
</dbReference>
<evidence type="ECO:0000256" key="5">
    <source>
        <dbReference type="ARBA" id="ARBA00093456"/>
    </source>
</evidence>
<protein>
    <submittedName>
        <fullName evidence="6">Uncharacterized protein</fullName>
    </submittedName>
</protein>
<keyword evidence="4" id="KW-0539">Nucleus</keyword>
<dbReference type="GO" id="GO:0031573">
    <property type="term" value="P:mitotic intra-S DNA damage checkpoint signaling"/>
    <property type="evidence" value="ECO:0007669"/>
    <property type="project" value="TreeGrafter"/>
</dbReference>
<comment type="subcellular location">
    <subcellularLocation>
        <location evidence="1">Nucleus</location>
    </subcellularLocation>
</comment>
<dbReference type="GO" id="GO:0007129">
    <property type="term" value="P:homologous chromosome pairing at meiosis"/>
    <property type="evidence" value="ECO:0007669"/>
    <property type="project" value="TreeGrafter"/>
</dbReference>
<dbReference type="PANTHER" id="PTHR32086:SF0">
    <property type="entry name" value="FANCONI ANEMIA GROUP D2 PROTEIN"/>
    <property type="match status" value="1"/>
</dbReference>
<evidence type="ECO:0000256" key="2">
    <source>
        <dbReference type="ARBA" id="ARBA00022499"/>
    </source>
</evidence>
<sequence length="76" mass="8741">MRITTTYLHCICCHFKRYDELNSASIRQMPSLKESVENYLFRVKALLAANNCEGVFTLDNLKHKNLHDGAILSQVL</sequence>
<dbReference type="GO" id="GO:0036297">
    <property type="term" value="P:interstrand cross-link repair"/>
    <property type="evidence" value="ECO:0007669"/>
    <property type="project" value="TreeGrafter"/>
</dbReference>
<evidence type="ECO:0000256" key="3">
    <source>
        <dbReference type="ARBA" id="ARBA00022843"/>
    </source>
</evidence>
<evidence type="ECO:0000256" key="4">
    <source>
        <dbReference type="ARBA" id="ARBA00023242"/>
    </source>
</evidence>
<dbReference type="AlphaFoldDB" id="A0A1B0FG54"/>
<dbReference type="InterPro" id="IPR029448">
    <property type="entry name" value="FANCD2"/>
</dbReference>
<dbReference type="GO" id="GO:1990918">
    <property type="term" value="P:double-strand break repair involved in meiotic recombination"/>
    <property type="evidence" value="ECO:0007669"/>
    <property type="project" value="TreeGrafter"/>
</dbReference>
<keyword evidence="2" id="KW-1017">Isopeptide bond</keyword>
<reference evidence="6" key="1">
    <citation type="submission" date="2020-05" db="UniProtKB">
        <authorList>
            <consortium name="EnsemblMetazoa"/>
        </authorList>
    </citation>
    <scope>IDENTIFICATION</scope>
    <source>
        <strain evidence="6">Yale</strain>
    </source>
</reference>
<dbReference type="EnsemblMetazoa" id="GMOY002723-RA">
    <property type="protein sequence ID" value="GMOY002723-PA"/>
    <property type="gene ID" value="GMOY002723"/>
</dbReference>
<name>A0A1B0FG54_GLOMM</name>
<evidence type="ECO:0000256" key="1">
    <source>
        <dbReference type="ARBA" id="ARBA00004123"/>
    </source>
</evidence>